<dbReference type="STRING" id="1844972.A7K91_09410"/>
<dbReference type="InterPro" id="IPR004843">
    <property type="entry name" value="Calcineurin-like_PHP"/>
</dbReference>
<evidence type="ECO:0000313" key="5">
    <source>
        <dbReference type="Proteomes" id="UP000092024"/>
    </source>
</evidence>
<feature type="domain" description="Calcineurin-like phosphoesterase" evidence="3">
    <location>
        <begin position="39"/>
        <end position="193"/>
    </location>
</feature>
<dbReference type="Gene3D" id="3.60.21.10">
    <property type="match status" value="1"/>
</dbReference>
<accession>A0A1A5YBL6</accession>
<dbReference type="EMBL" id="LYPA01000076">
    <property type="protein sequence ID" value="OBR62992.1"/>
    <property type="molecule type" value="Genomic_DNA"/>
</dbReference>
<organism evidence="4 5">
    <name type="scientific">Paenibacillus oryzae</name>
    <dbReference type="NCBI Taxonomy" id="1844972"/>
    <lineage>
        <taxon>Bacteria</taxon>
        <taxon>Bacillati</taxon>
        <taxon>Bacillota</taxon>
        <taxon>Bacilli</taxon>
        <taxon>Bacillales</taxon>
        <taxon>Paenibacillaceae</taxon>
        <taxon>Paenibacillus</taxon>
    </lineage>
</organism>
<evidence type="ECO:0000256" key="1">
    <source>
        <dbReference type="ARBA" id="ARBA00022723"/>
    </source>
</evidence>
<evidence type="ECO:0000256" key="2">
    <source>
        <dbReference type="ARBA" id="ARBA00022801"/>
    </source>
</evidence>
<dbReference type="PANTHER" id="PTHR31302:SF31">
    <property type="entry name" value="PHOSPHODIESTERASE YAEI"/>
    <property type="match status" value="1"/>
</dbReference>
<keyword evidence="2" id="KW-0378">Hydrolase</keyword>
<dbReference type="InterPro" id="IPR051158">
    <property type="entry name" value="Metallophosphoesterase_sf"/>
</dbReference>
<dbReference type="SUPFAM" id="SSF56300">
    <property type="entry name" value="Metallo-dependent phosphatases"/>
    <property type="match status" value="1"/>
</dbReference>
<gene>
    <name evidence="4" type="ORF">A7K91_09410</name>
</gene>
<proteinExistence type="predicted"/>
<dbReference type="Pfam" id="PF00149">
    <property type="entry name" value="Metallophos"/>
    <property type="match status" value="1"/>
</dbReference>
<dbReference type="InterPro" id="IPR029052">
    <property type="entry name" value="Metallo-depent_PP-like"/>
</dbReference>
<keyword evidence="5" id="KW-1185">Reference proteome</keyword>
<dbReference type="GO" id="GO:0009245">
    <property type="term" value="P:lipid A biosynthetic process"/>
    <property type="evidence" value="ECO:0007669"/>
    <property type="project" value="TreeGrafter"/>
</dbReference>
<protein>
    <submittedName>
        <fullName evidence="4">Metallophosphoesterase</fullName>
    </submittedName>
</protein>
<evidence type="ECO:0000259" key="3">
    <source>
        <dbReference type="Pfam" id="PF00149"/>
    </source>
</evidence>
<dbReference type="PANTHER" id="PTHR31302">
    <property type="entry name" value="TRANSMEMBRANE PROTEIN WITH METALLOPHOSPHOESTERASE DOMAIN-RELATED"/>
    <property type="match status" value="1"/>
</dbReference>
<dbReference type="GO" id="GO:0016020">
    <property type="term" value="C:membrane"/>
    <property type="evidence" value="ECO:0007669"/>
    <property type="project" value="GOC"/>
</dbReference>
<comment type="caution">
    <text evidence="4">The sequence shown here is derived from an EMBL/GenBank/DDBJ whole genome shotgun (WGS) entry which is preliminary data.</text>
</comment>
<dbReference type="GO" id="GO:0046872">
    <property type="term" value="F:metal ion binding"/>
    <property type="evidence" value="ECO:0007669"/>
    <property type="project" value="UniProtKB-KW"/>
</dbReference>
<dbReference type="AlphaFoldDB" id="A0A1A5YBL6"/>
<dbReference type="Proteomes" id="UP000092024">
    <property type="component" value="Unassembled WGS sequence"/>
</dbReference>
<dbReference type="GO" id="GO:0008758">
    <property type="term" value="F:UDP-2,3-diacylglucosamine hydrolase activity"/>
    <property type="evidence" value="ECO:0007669"/>
    <property type="project" value="TreeGrafter"/>
</dbReference>
<keyword evidence="1" id="KW-0479">Metal-binding</keyword>
<name>A0A1A5YBL6_9BACL</name>
<sequence>MSLLIAAASAAALLYLFLIFPTQWLKVEQVDYPLGIGKRILQISDLHVDMLRISPMRLSRAIKRAAPDYIFLTGDYTYREPYLPRLAHYLKEMASAGVPVYAVLGNHDHELPRLRKLSELMESCGVVLLRNSMVELLEFQLVGIDNYSTGHSRFKESFRWVADNKPVLVITHDPNAVLFLRKPYHYLMAGHFHGKQINLPFLFDIKPKGPLSAKGIYKGLHQAENGGVYYISKGVGQAGINARFMVRSEITLHKV</sequence>
<reference evidence="4 5" key="1">
    <citation type="submission" date="2016-05" db="EMBL/GenBank/DDBJ databases">
        <title>Paenibacillus oryzae. sp. nov., isolated from the rice root.</title>
        <authorList>
            <person name="Zhang J."/>
            <person name="Zhang X."/>
        </authorList>
    </citation>
    <scope>NUCLEOTIDE SEQUENCE [LARGE SCALE GENOMIC DNA]</scope>
    <source>
        <strain evidence="4 5">1DrF-4</strain>
    </source>
</reference>
<evidence type="ECO:0000313" key="4">
    <source>
        <dbReference type="EMBL" id="OBR62992.1"/>
    </source>
</evidence>